<dbReference type="EMBL" id="LOCL01000028">
    <property type="protein sequence ID" value="KUF19241.1"/>
    <property type="molecule type" value="Genomic_DNA"/>
</dbReference>
<keyword evidence="2" id="KW-1185">Reference proteome</keyword>
<dbReference type="AlphaFoldDB" id="A0A0W7X8D8"/>
<sequence>MAFTPAEQEAIAAHSAALGLSADVYIRQTAADRALSWQREQETFHAMAQRRGCTVDELVQRGTLTDNSL</sequence>
<dbReference type="OrthoDB" id="4256934at2"/>
<name>A0A0W7X8D8_9ACTN</name>
<evidence type="ECO:0000313" key="2">
    <source>
        <dbReference type="Proteomes" id="UP000054804"/>
    </source>
</evidence>
<evidence type="ECO:0000313" key="1">
    <source>
        <dbReference type="EMBL" id="KUF19241.1"/>
    </source>
</evidence>
<dbReference type="RefSeq" id="WP_058846730.1">
    <property type="nucleotide sequence ID" value="NZ_LOCL01000028.1"/>
</dbReference>
<reference evidence="1 2" key="1">
    <citation type="submission" date="2015-12" db="EMBL/GenBank/DDBJ databases">
        <title>Draft genome sequence of Streptomyces silvensis ATCC 53525, a producer of novel hormone antagonists.</title>
        <authorList>
            <person name="Johnston C.W."/>
            <person name="Li Y."/>
            <person name="Magarvey N.A."/>
        </authorList>
    </citation>
    <scope>NUCLEOTIDE SEQUENCE [LARGE SCALE GENOMIC DNA]</scope>
    <source>
        <strain evidence="1 2">ATCC 53525</strain>
    </source>
</reference>
<proteinExistence type="predicted"/>
<comment type="caution">
    <text evidence="1">The sequence shown here is derived from an EMBL/GenBank/DDBJ whole genome shotgun (WGS) entry which is preliminary data.</text>
</comment>
<organism evidence="1 2">
    <name type="scientific">Streptomyces silvensis</name>
    <dbReference type="NCBI Taxonomy" id="1765722"/>
    <lineage>
        <taxon>Bacteria</taxon>
        <taxon>Bacillati</taxon>
        <taxon>Actinomycetota</taxon>
        <taxon>Actinomycetes</taxon>
        <taxon>Kitasatosporales</taxon>
        <taxon>Streptomycetaceae</taxon>
        <taxon>Streptomyces</taxon>
    </lineage>
</organism>
<gene>
    <name evidence="1" type="ORF">AT728_22145</name>
</gene>
<dbReference type="Proteomes" id="UP000054804">
    <property type="component" value="Unassembled WGS sequence"/>
</dbReference>
<protein>
    <submittedName>
        <fullName evidence="1">Uncharacterized protein</fullName>
    </submittedName>
</protein>
<accession>A0A0W7X8D8</accession>